<feature type="transmembrane region" description="Helical" evidence="5">
    <location>
        <begin position="77"/>
        <end position="99"/>
    </location>
</feature>
<dbReference type="PANTHER" id="PTHR35889">
    <property type="entry name" value="CYCLOINULO-OLIGOSACCHARIDE FRUCTANOTRANSFERASE-RELATED"/>
    <property type="match status" value="1"/>
</dbReference>
<feature type="domain" description="Cytochrome c" evidence="6">
    <location>
        <begin position="176"/>
        <end position="276"/>
    </location>
</feature>
<dbReference type="SUPFAM" id="SSF46626">
    <property type="entry name" value="Cytochrome c"/>
    <property type="match status" value="1"/>
</dbReference>
<keyword evidence="5" id="KW-0472">Membrane</keyword>
<evidence type="ECO:0000256" key="3">
    <source>
        <dbReference type="ARBA" id="ARBA00023004"/>
    </source>
</evidence>
<dbReference type="InterPro" id="IPR009056">
    <property type="entry name" value="Cyt_c-like_dom"/>
</dbReference>
<dbReference type="InterPro" id="IPR011429">
    <property type="entry name" value="Cyt_c_Planctomycete-type"/>
</dbReference>
<dbReference type="Proteomes" id="UP001171916">
    <property type="component" value="Unassembled WGS sequence"/>
</dbReference>
<feature type="transmembrane region" description="Helical" evidence="5">
    <location>
        <begin position="47"/>
        <end position="65"/>
    </location>
</feature>
<dbReference type="SUPFAM" id="SSF52047">
    <property type="entry name" value="RNI-like"/>
    <property type="match status" value="1"/>
</dbReference>
<sequence>MMSSKRFRGIFENLLFVWLGLSVVLLLGGQNLVLPNWLQIIGRSHPLLLHFPIVLILFGVLFQWIPGIDNNADLKNFGELSLLVGVNFAGLTVIAGLILAQEDYSGNTFDLHQYSGFGVFILGALFYFFRNLPKTYLKATSLVLAIGITFTGHWGANLTHGEDFLLAPILQEEVPTLAINDAQVFEDVVMPILETKCVGCHKEGKIKGKLRLDHITGIQTGGKTGPFVVAGNLDESLMVQRINLPLEHDDHMPPKNKAQLTDEEKKILVNWVLAGAEFDKKLIEMEPESEFFKLASLNFDESDNYNFEEADPSTVEELNNFFRKVEPLYPGSPALVVSYFGIAAFDPSSLNELDKIRTQVVQLNLNKMPLAGTDLSILQNFINLEELQASFTDLDSEQILSISQIPSLKDLSISGNKLSEKSLDYLSGMSDLRNLYLWETGLSDDQQKQLSSTLKYTNVEFGFDSKKVVYELNPPLLKSEKDMFGDSTLLEINHPIPSVEIRYTLDGSEPDSINSLKYEAPFWVKKTAEIKARAFADDWKGSPEASTLVFKAGNPPKELKLLTQPNAIYFGKGNLTLIDQIKGKPNHTSGEWLGYQDNHAEFVITLAENQKPKEITISLLYNEGAYIFPPTQVEIWQGDGSNWNKVIDEKPLQPKNIQPTRFEALTYGLPETDFDQIRVRLKRIASLPPWHPGAGSKGWVFLDEVSLLE</sequence>
<accession>A0ABT7YAE8</accession>
<dbReference type="Pfam" id="PF07635">
    <property type="entry name" value="PSCyt1"/>
    <property type="match status" value="1"/>
</dbReference>
<gene>
    <name evidence="7" type="ORF">QVH07_05050</name>
</gene>
<dbReference type="InterPro" id="IPR036909">
    <property type="entry name" value="Cyt_c-like_dom_sf"/>
</dbReference>
<dbReference type="Pfam" id="PF09990">
    <property type="entry name" value="DUF2231"/>
    <property type="match status" value="1"/>
</dbReference>
<proteinExistence type="predicted"/>
<keyword evidence="2 4" id="KW-0479">Metal-binding</keyword>
<evidence type="ECO:0000313" key="7">
    <source>
        <dbReference type="EMBL" id="MDN3203500.1"/>
    </source>
</evidence>
<dbReference type="InterPro" id="IPR032675">
    <property type="entry name" value="LRR_dom_sf"/>
</dbReference>
<organism evidence="7 8">
    <name type="scientific">Algoriphagus sediminis</name>
    <dbReference type="NCBI Taxonomy" id="3057113"/>
    <lineage>
        <taxon>Bacteria</taxon>
        <taxon>Pseudomonadati</taxon>
        <taxon>Bacteroidota</taxon>
        <taxon>Cytophagia</taxon>
        <taxon>Cytophagales</taxon>
        <taxon>Cyclobacteriaceae</taxon>
        <taxon>Algoriphagus</taxon>
    </lineage>
</organism>
<reference evidence="7" key="1">
    <citation type="submission" date="2023-06" db="EMBL/GenBank/DDBJ databases">
        <title>Robiginitalea aurantiacus sp. nov. and Algoriphagus sediminis sp. nov., isolated from coastal sediment.</title>
        <authorList>
            <person name="Zhou Z.Y."/>
            <person name="An J."/>
            <person name="Jia Y.W."/>
            <person name="Du Z.J."/>
        </authorList>
    </citation>
    <scope>NUCLEOTIDE SEQUENCE</scope>
    <source>
        <strain evidence="7">C2-7</strain>
    </source>
</reference>
<dbReference type="RefSeq" id="WP_289999061.1">
    <property type="nucleotide sequence ID" value="NZ_JAUEPH010000002.1"/>
</dbReference>
<name>A0ABT7YAE8_9BACT</name>
<keyword evidence="1 4" id="KW-0349">Heme</keyword>
<comment type="caution">
    <text evidence="7">The sequence shown here is derived from an EMBL/GenBank/DDBJ whole genome shotgun (WGS) entry which is preliminary data.</text>
</comment>
<evidence type="ECO:0000313" key="8">
    <source>
        <dbReference type="Proteomes" id="UP001171916"/>
    </source>
</evidence>
<keyword evidence="5" id="KW-0812">Transmembrane</keyword>
<protein>
    <submittedName>
        <fullName evidence="7">FN3 associated domain-containing protein</fullName>
    </submittedName>
</protein>
<keyword evidence="3 4" id="KW-0408">Iron</keyword>
<feature type="transmembrane region" description="Helical" evidence="5">
    <location>
        <begin position="136"/>
        <end position="156"/>
    </location>
</feature>
<keyword evidence="5" id="KW-1133">Transmembrane helix</keyword>
<evidence type="ECO:0000256" key="5">
    <source>
        <dbReference type="SAM" id="Phobius"/>
    </source>
</evidence>
<dbReference type="InterPro" id="IPR026876">
    <property type="entry name" value="Fn3_assoc_repeat"/>
</dbReference>
<dbReference type="Pfam" id="PF13287">
    <property type="entry name" value="Fn3_assoc"/>
    <property type="match status" value="1"/>
</dbReference>
<evidence type="ECO:0000256" key="4">
    <source>
        <dbReference type="PROSITE-ProRule" id="PRU00433"/>
    </source>
</evidence>
<evidence type="ECO:0000256" key="1">
    <source>
        <dbReference type="ARBA" id="ARBA00022617"/>
    </source>
</evidence>
<dbReference type="EMBL" id="JAUEPH010000002">
    <property type="protein sequence ID" value="MDN3203500.1"/>
    <property type="molecule type" value="Genomic_DNA"/>
</dbReference>
<dbReference type="InterPro" id="IPR019251">
    <property type="entry name" value="DUF2231_TM"/>
</dbReference>
<dbReference type="PANTHER" id="PTHR35889:SF3">
    <property type="entry name" value="F-BOX DOMAIN-CONTAINING PROTEIN"/>
    <property type="match status" value="1"/>
</dbReference>
<feature type="transmembrane region" description="Helical" evidence="5">
    <location>
        <begin position="111"/>
        <end position="129"/>
    </location>
</feature>
<evidence type="ECO:0000259" key="6">
    <source>
        <dbReference type="PROSITE" id="PS51007"/>
    </source>
</evidence>
<keyword evidence="8" id="KW-1185">Reference proteome</keyword>
<dbReference type="PROSITE" id="PS51007">
    <property type="entry name" value="CYTC"/>
    <property type="match status" value="1"/>
</dbReference>
<evidence type="ECO:0000256" key="2">
    <source>
        <dbReference type="ARBA" id="ARBA00022723"/>
    </source>
</evidence>
<dbReference type="Gene3D" id="3.80.10.10">
    <property type="entry name" value="Ribonuclease Inhibitor"/>
    <property type="match status" value="1"/>
</dbReference>